<dbReference type="EMBL" id="JAMWBK010000010">
    <property type="protein sequence ID" value="KAJ8901632.1"/>
    <property type="molecule type" value="Genomic_DNA"/>
</dbReference>
<keyword evidence="2" id="KW-1185">Reference proteome</keyword>
<sequence>MPTMTVLPGASRVVEKSEAVEVQKDVKEGQQGDVDGDNGSYTPSKINIRLETLASGGIGYGSRIVEDSQEYIRFEPPIL</sequence>
<organism evidence="1 2">
    <name type="scientific">Rhodosorus marinus</name>
    <dbReference type="NCBI Taxonomy" id="101924"/>
    <lineage>
        <taxon>Eukaryota</taxon>
        <taxon>Rhodophyta</taxon>
        <taxon>Stylonematophyceae</taxon>
        <taxon>Stylonematales</taxon>
        <taxon>Stylonemataceae</taxon>
        <taxon>Rhodosorus</taxon>
    </lineage>
</organism>
<dbReference type="AlphaFoldDB" id="A0AAV8UK39"/>
<evidence type="ECO:0000313" key="2">
    <source>
        <dbReference type="Proteomes" id="UP001157974"/>
    </source>
</evidence>
<protein>
    <submittedName>
        <fullName evidence="1">Uncharacterized protein</fullName>
    </submittedName>
</protein>
<accession>A0AAV8UK39</accession>
<proteinExistence type="predicted"/>
<reference evidence="1 2" key="1">
    <citation type="journal article" date="2023" name="Nat. Commun.">
        <title>Origin of minicircular mitochondrial genomes in red algae.</title>
        <authorList>
            <person name="Lee Y."/>
            <person name="Cho C.H."/>
            <person name="Lee Y.M."/>
            <person name="Park S.I."/>
            <person name="Yang J.H."/>
            <person name="West J.A."/>
            <person name="Bhattacharya D."/>
            <person name="Yoon H.S."/>
        </authorList>
    </citation>
    <scope>NUCLEOTIDE SEQUENCE [LARGE SCALE GENOMIC DNA]</scope>
    <source>
        <strain evidence="1 2">CCMP1338</strain>
        <tissue evidence="1">Whole cell</tissue>
    </source>
</reference>
<dbReference type="Proteomes" id="UP001157974">
    <property type="component" value="Unassembled WGS sequence"/>
</dbReference>
<comment type="caution">
    <text evidence="1">The sequence shown here is derived from an EMBL/GenBank/DDBJ whole genome shotgun (WGS) entry which is preliminary data.</text>
</comment>
<gene>
    <name evidence="1" type="ORF">NDN08_003840</name>
</gene>
<name>A0AAV8UK39_9RHOD</name>
<evidence type="ECO:0000313" key="1">
    <source>
        <dbReference type="EMBL" id="KAJ8901632.1"/>
    </source>
</evidence>